<dbReference type="Gene3D" id="3.40.50.720">
    <property type="entry name" value="NAD(P)-binding Rossmann-like Domain"/>
    <property type="match status" value="1"/>
</dbReference>
<proteinExistence type="predicted"/>
<feature type="domain" description="Phosphogluconate dehydrogenase (decarboxylating) C-terminal" evidence="2">
    <location>
        <begin position="125"/>
        <end position="276"/>
    </location>
</feature>
<evidence type="ECO:0000313" key="3">
    <source>
        <dbReference type="EMBL" id="ACM05319.1"/>
    </source>
</evidence>
<dbReference type="HOGENOM" id="CLU_087850_0_0_0"/>
<dbReference type="Proteomes" id="UP000000447">
    <property type="component" value="Chromosome"/>
</dbReference>
<dbReference type="InterPro" id="IPR031663">
    <property type="entry name" value="PGDH_C"/>
</dbReference>
<dbReference type="Pfam" id="PF03807">
    <property type="entry name" value="F420_oxidored"/>
    <property type="match status" value="1"/>
</dbReference>
<name>B9KXE3_THERP</name>
<organism evidence="3 4">
    <name type="scientific">Thermomicrobium roseum (strain ATCC 27502 / DSM 5159 / P-2)</name>
    <dbReference type="NCBI Taxonomy" id="309801"/>
    <lineage>
        <taxon>Bacteria</taxon>
        <taxon>Pseudomonadati</taxon>
        <taxon>Thermomicrobiota</taxon>
        <taxon>Thermomicrobia</taxon>
        <taxon>Thermomicrobiales</taxon>
        <taxon>Thermomicrobiaceae</taxon>
        <taxon>Thermomicrobium</taxon>
    </lineage>
</organism>
<gene>
    <name evidence="3" type="ordered locus">trd_0130</name>
</gene>
<dbReference type="STRING" id="309801.trd_0130"/>
<dbReference type="KEGG" id="tro:trd_0130"/>
<dbReference type="SUPFAM" id="SSF51735">
    <property type="entry name" value="NAD(P)-binding Rossmann-fold domains"/>
    <property type="match status" value="1"/>
</dbReference>
<evidence type="ECO:0000259" key="1">
    <source>
        <dbReference type="Pfam" id="PF03807"/>
    </source>
</evidence>
<keyword evidence="4" id="KW-1185">Reference proteome</keyword>
<dbReference type="InterPro" id="IPR037161">
    <property type="entry name" value="Semialdehyde_DH-like_C"/>
</dbReference>
<dbReference type="OrthoDB" id="1677316at2"/>
<dbReference type="InterPro" id="IPR036291">
    <property type="entry name" value="NAD(P)-bd_dom_sf"/>
</dbReference>
<dbReference type="eggNOG" id="COG0287">
    <property type="taxonomic scope" value="Bacteria"/>
</dbReference>
<feature type="domain" description="Pyrroline-5-carboxylate reductase catalytic N-terminal" evidence="1">
    <location>
        <begin position="7"/>
        <end position="81"/>
    </location>
</feature>
<dbReference type="InterPro" id="IPR028939">
    <property type="entry name" value="P5C_Rdtase_cat_N"/>
</dbReference>
<dbReference type="Gene3D" id="1.10.3640.10">
    <property type="entry name" value="Semialdehyde dehydrogenase-like, C-terminal"/>
    <property type="match status" value="1"/>
</dbReference>
<dbReference type="RefSeq" id="WP_012641543.1">
    <property type="nucleotide sequence ID" value="NC_011959.1"/>
</dbReference>
<dbReference type="AlphaFoldDB" id="B9KXE3"/>
<dbReference type="EMBL" id="CP001275">
    <property type="protein sequence ID" value="ACM05319.1"/>
    <property type="molecule type" value="Genomic_DNA"/>
</dbReference>
<evidence type="ECO:0000313" key="4">
    <source>
        <dbReference type="Proteomes" id="UP000000447"/>
    </source>
</evidence>
<protein>
    <submittedName>
        <fullName evidence="3">NADP oxidoreductase coenzyme F420-dependent family</fullName>
    </submittedName>
</protein>
<sequence>MQVAFRTIGIVGAAGRMGTRVRTRLAQRPELELLLVDVGKGAEQLQQEGLHVVSGVEAAQRSDVLVLAVPDNKIAAVAQELVPFVRSGCAVLYLDPAVPFAGVLPQRPDVTYFVVHPSHPPLFQDEETPEARRDHWGGIAPQSIVCTLLQGPEEHYQPCEQLAKEIFAPIRAAYRLNIHQMALLEPILSEAIAYTLLSVLRDAYHEAVARGIPEPAVRDFLLGHIRVELAILFGEIQWRPSDAAERVRMWTYPRLIKENWRRLFDDDQLHECVQIILES</sequence>
<reference evidence="3 4" key="1">
    <citation type="journal article" date="2009" name="PLoS ONE">
        <title>Complete genome sequence of the aerobic CO-oxidizing thermophile Thermomicrobium roseum.</title>
        <authorList>
            <person name="Wu D."/>
            <person name="Raymond J."/>
            <person name="Wu M."/>
            <person name="Chatterji S."/>
            <person name="Ren Q."/>
            <person name="Graham J.E."/>
            <person name="Bryant D.A."/>
            <person name="Robb F."/>
            <person name="Colman A."/>
            <person name="Tallon L.J."/>
            <person name="Badger J.H."/>
            <person name="Madupu R."/>
            <person name="Ward N.L."/>
            <person name="Eisen J.A."/>
        </authorList>
    </citation>
    <scope>NUCLEOTIDE SEQUENCE [LARGE SCALE GENOMIC DNA]</scope>
    <source>
        <strain evidence="4">ATCC 27502 / DSM 5159 / P-2</strain>
    </source>
</reference>
<accession>B9KXE3</accession>
<evidence type="ECO:0000259" key="2">
    <source>
        <dbReference type="Pfam" id="PF16896"/>
    </source>
</evidence>
<dbReference type="Pfam" id="PF16896">
    <property type="entry name" value="PGDH_C"/>
    <property type="match status" value="1"/>
</dbReference>